<dbReference type="OrthoDB" id="5567844at2759"/>
<proteinExistence type="predicted"/>
<evidence type="ECO:0000313" key="2">
    <source>
        <dbReference type="Proteomes" id="UP000614601"/>
    </source>
</evidence>
<dbReference type="EMBL" id="CAJFDH010000003">
    <property type="protein sequence ID" value="CAD5213789.1"/>
    <property type="molecule type" value="Genomic_DNA"/>
</dbReference>
<name>A0A811KG24_9BILA</name>
<dbReference type="EMBL" id="CAJFCW020000003">
    <property type="protein sequence ID" value="CAG9101573.1"/>
    <property type="molecule type" value="Genomic_DNA"/>
</dbReference>
<dbReference type="Proteomes" id="UP000614601">
    <property type="component" value="Unassembled WGS sequence"/>
</dbReference>
<comment type="caution">
    <text evidence="1">The sequence shown here is derived from an EMBL/GenBank/DDBJ whole genome shotgun (WGS) entry which is preliminary data.</text>
</comment>
<reference evidence="1" key="1">
    <citation type="submission" date="2020-09" db="EMBL/GenBank/DDBJ databases">
        <authorList>
            <person name="Kikuchi T."/>
        </authorList>
    </citation>
    <scope>NUCLEOTIDE SEQUENCE</scope>
    <source>
        <strain evidence="1">SH1</strain>
    </source>
</reference>
<evidence type="ECO:0008006" key="3">
    <source>
        <dbReference type="Google" id="ProtNLM"/>
    </source>
</evidence>
<dbReference type="AlphaFoldDB" id="A0A811KG24"/>
<organism evidence="1 2">
    <name type="scientific">Bursaphelenchus okinawaensis</name>
    <dbReference type="NCBI Taxonomy" id="465554"/>
    <lineage>
        <taxon>Eukaryota</taxon>
        <taxon>Metazoa</taxon>
        <taxon>Ecdysozoa</taxon>
        <taxon>Nematoda</taxon>
        <taxon>Chromadorea</taxon>
        <taxon>Rhabditida</taxon>
        <taxon>Tylenchina</taxon>
        <taxon>Tylenchomorpha</taxon>
        <taxon>Aphelenchoidea</taxon>
        <taxon>Aphelenchoididae</taxon>
        <taxon>Bursaphelenchus</taxon>
    </lineage>
</organism>
<gene>
    <name evidence="1" type="ORF">BOKJ2_LOCUS5268</name>
</gene>
<keyword evidence="2" id="KW-1185">Reference proteome</keyword>
<evidence type="ECO:0000313" key="1">
    <source>
        <dbReference type="EMBL" id="CAD5213789.1"/>
    </source>
</evidence>
<sequence>MQVVPMGTMNRPTPTVRASTNAQVVKMVQLEGKTRLPQRMQEAVVDIGNLVMAAQHNGANGEATTSHQVIRATSATESVLNNTAYSLKRLDNTIEKAALKNALIERR</sequence>
<protein>
    <recommendedName>
        <fullName evidence="3">BLOC-1-related complex subunit 7</fullName>
    </recommendedName>
</protein>
<accession>A0A811KG24</accession>
<dbReference type="Proteomes" id="UP000783686">
    <property type="component" value="Unassembled WGS sequence"/>
</dbReference>